<dbReference type="GO" id="GO:0071164">
    <property type="term" value="F:RNA cap trimethylguanosine synthase activity"/>
    <property type="evidence" value="ECO:0007669"/>
    <property type="project" value="TreeGrafter"/>
</dbReference>
<evidence type="ECO:0000256" key="11">
    <source>
        <dbReference type="ARBA" id="ARBA00023163"/>
    </source>
</evidence>
<comment type="catalytic activity">
    <reaction evidence="16">
        <text>a 5'-end (N(2),N(7)-dimethyl 5'-triphosphoguanosine)-ribonucleoside in snRNA + S-adenosyl-L-methionine = a 5'-end (N(2),N(2),N(7)-trimethyl 5'-triphosphoguanosine)-ribonucleoside in snRNA + S-adenosyl-L-homocysteine + H(+)</text>
        <dbReference type="Rhea" id="RHEA:78479"/>
        <dbReference type="Rhea" id="RHEA-COMP:19087"/>
        <dbReference type="Rhea" id="RHEA-COMP:19089"/>
        <dbReference type="ChEBI" id="CHEBI:15378"/>
        <dbReference type="ChEBI" id="CHEBI:57856"/>
        <dbReference type="ChEBI" id="CHEBI:59789"/>
        <dbReference type="ChEBI" id="CHEBI:167623"/>
        <dbReference type="ChEBI" id="CHEBI:172880"/>
    </reaction>
    <physiologicalReaction direction="left-to-right" evidence="16">
        <dbReference type="Rhea" id="RHEA:78480"/>
    </physiologicalReaction>
</comment>
<evidence type="ECO:0000256" key="4">
    <source>
        <dbReference type="ARBA" id="ARBA00018517"/>
    </source>
</evidence>
<dbReference type="CDD" id="cd02440">
    <property type="entry name" value="AdoMet_MTases"/>
    <property type="match status" value="1"/>
</dbReference>
<keyword evidence="7" id="KW-0489">Methyltransferase</keyword>
<evidence type="ECO:0000256" key="9">
    <source>
        <dbReference type="ARBA" id="ARBA00022691"/>
    </source>
</evidence>
<comment type="subunit">
    <text evidence="20">May form homooligomers. Interacts with CREBBP/CBP, EED/WAIT1, EP300/P300, NCOA6/PRIP, PPARBP/PBP and SMN.</text>
</comment>
<dbReference type="Pfam" id="PF09445">
    <property type="entry name" value="Methyltransf_15"/>
    <property type="match status" value="1"/>
</dbReference>
<feature type="region of interest" description="Disordered" evidence="23">
    <location>
        <begin position="583"/>
        <end position="611"/>
    </location>
</feature>
<keyword evidence="25" id="KW-1185">Reference proteome</keyword>
<keyword evidence="10" id="KW-0805">Transcription regulation</keyword>
<comment type="caution">
    <text evidence="24">The sequence shown here is derived from an EMBL/GenBank/DDBJ whole genome shotgun (WGS) entry which is preliminary data.</text>
</comment>
<evidence type="ECO:0000256" key="5">
    <source>
        <dbReference type="ARBA" id="ARBA00022490"/>
    </source>
</evidence>
<keyword evidence="9" id="KW-0949">S-adenosyl-L-methionine</keyword>
<name>A0AAD9NG20_9ANNE</name>
<feature type="compositionally biased region" description="Basic residues" evidence="23">
    <location>
        <begin position="690"/>
        <end position="704"/>
    </location>
</feature>
<evidence type="ECO:0000256" key="3">
    <source>
        <dbReference type="ARBA" id="ARBA00004604"/>
    </source>
</evidence>
<dbReference type="SUPFAM" id="SSF53335">
    <property type="entry name" value="S-adenosyl-L-methionine-dependent methyltransferases"/>
    <property type="match status" value="1"/>
</dbReference>
<comment type="similarity">
    <text evidence="13">Belongs to the methyltransferase superfamily. Trimethylguanosine synthase family.</text>
</comment>
<evidence type="ECO:0000256" key="19">
    <source>
        <dbReference type="ARBA" id="ARBA00057179"/>
    </source>
</evidence>
<keyword evidence="8" id="KW-0808">Transferase</keyword>
<feature type="compositionally biased region" description="Basic residues" evidence="23">
    <location>
        <begin position="483"/>
        <end position="493"/>
    </location>
</feature>
<evidence type="ECO:0000256" key="1">
    <source>
        <dbReference type="ARBA" id="ARBA00004408"/>
    </source>
</evidence>
<reference evidence="24" key="1">
    <citation type="journal article" date="2023" name="Mol. Biol. Evol.">
        <title>Third-Generation Sequencing Reveals the Adaptive Role of the Epigenome in Three Deep-Sea Polychaetes.</title>
        <authorList>
            <person name="Perez M."/>
            <person name="Aroh O."/>
            <person name="Sun Y."/>
            <person name="Lan Y."/>
            <person name="Juniper S.K."/>
            <person name="Young C.R."/>
            <person name="Angers B."/>
            <person name="Qian P.Y."/>
        </authorList>
    </citation>
    <scope>NUCLEOTIDE SEQUENCE</scope>
    <source>
        <strain evidence="24">P08H-3</strain>
    </source>
</reference>
<keyword evidence="6" id="KW-0597">Phosphoprotein</keyword>
<dbReference type="InterPro" id="IPR019012">
    <property type="entry name" value="RNA_cap_Gua-N2-MeTrfase"/>
</dbReference>
<evidence type="ECO:0000313" key="24">
    <source>
        <dbReference type="EMBL" id="KAK2168952.1"/>
    </source>
</evidence>
<dbReference type="PANTHER" id="PTHR14741:SF32">
    <property type="entry name" value="TRIMETHYLGUANOSINE SYNTHASE"/>
    <property type="match status" value="1"/>
</dbReference>
<dbReference type="AlphaFoldDB" id="A0AAD9NG20"/>
<protein>
    <recommendedName>
        <fullName evidence="4">Trimethylguanosine synthase</fullName>
    </recommendedName>
    <alternativeName>
        <fullName evidence="18">Cap-specific guanine-N(2) methyltransferase</fullName>
    </alternativeName>
    <alternativeName>
        <fullName evidence="21">Nuclear receptor coactivator 6-interacting protein</fullName>
    </alternativeName>
    <alternativeName>
        <fullName evidence="22">PRIP-interacting protein with methyltransferase motif</fullName>
    </alternativeName>
</protein>
<dbReference type="Proteomes" id="UP001208570">
    <property type="component" value="Unassembled WGS sequence"/>
</dbReference>
<dbReference type="FunFam" id="3.40.50.150:FF:000066">
    <property type="entry name" value="Trimethylguanosine synthase 1"/>
    <property type="match status" value="1"/>
</dbReference>
<feature type="region of interest" description="Disordered" evidence="23">
    <location>
        <begin position="352"/>
        <end position="455"/>
    </location>
</feature>
<comment type="function">
    <text evidence="19">Catalyzes the 2 serial methylation steps for the conversion of the 7-monomethylguanosine (m(7)G) caps of snRNAs and snoRNAs to a 2,2,7-trimethylguanosine (m(2,2,7)G) cap structure. The enzyme is specific for guanine, and N7 methylation must precede N2 methylation. Hypermethylation of the m7G cap of U snRNAs leads to their concentration in nuclear foci, their colocalization with coilin and the formation of canonical Cajal bodies (CBs). Plays a role in transcriptional regulation.</text>
</comment>
<evidence type="ECO:0000256" key="15">
    <source>
        <dbReference type="ARBA" id="ARBA00048740"/>
    </source>
</evidence>
<dbReference type="GO" id="GO:0005730">
    <property type="term" value="C:nucleolus"/>
    <property type="evidence" value="ECO:0007669"/>
    <property type="project" value="UniProtKB-SubCell"/>
</dbReference>
<evidence type="ECO:0000256" key="2">
    <source>
        <dbReference type="ARBA" id="ARBA00004496"/>
    </source>
</evidence>
<evidence type="ECO:0000256" key="21">
    <source>
        <dbReference type="ARBA" id="ARBA00079339"/>
    </source>
</evidence>
<evidence type="ECO:0000256" key="22">
    <source>
        <dbReference type="ARBA" id="ARBA00081504"/>
    </source>
</evidence>
<feature type="region of interest" description="Disordered" evidence="23">
    <location>
        <begin position="483"/>
        <end position="507"/>
    </location>
</feature>
<evidence type="ECO:0000256" key="23">
    <source>
        <dbReference type="SAM" id="MobiDB-lite"/>
    </source>
</evidence>
<keyword evidence="12" id="KW-0539">Nucleus</keyword>
<evidence type="ECO:0000256" key="10">
    <source>
        <dbReference type="ARBA" id="ARBA00023015"/>
    </source>
</evidence>
<evidence type="ECO:0000256" key="8">
    <source>
        <dbReference type="ARBA" id="ARBA00022679"/>
    </source>
</evidence>
<evidence type="ECO:0000256" key="18">
    <source>
        <dbReference type="ARBA" id="ARBA00049790"/>
    </source>
</evidence>
<dbReference type="Gene3D" id="3.40.50.150">
    <property type="entry name" value="Vaccinia Virus protein VP39"/>
    <property type="match status" value="1"/>
</dbReference>
<dbReference type="EMBL" id="JAODUP010000013">
    <property type="protein sequence ID" value="KAK2168952.1"/>
    <property type="molecule type" value="Genomic_DNA"/>
</dbReference>
<dbReference type="GO" id="GO:0005737">
    <property type="term" value="C:cytoplasm"/>
    <property type="evidence" value="ECO:0007669"/>
    <property type="project" value="UniProtKB-SubCell"/>
</dbReference>
<comment type="catalytic activity">
    <reaction evidence="14">
        <text>a 5'-end (N(2),N(7)-dimethyl 5'-triphosphoguanosine)-ribonucleoside in snoRNA + S-adenosyl-L-methionine = a 5'-end (N(2),N(2),N(7)-trimethyl 5'-triphosphoguanosine)-ribonucleoside in snoRNA + S-adenosyl-L-homocysteine + H(+)</text>
        <dbReference type="Rhea" id="RHEA:78507"/>
        <dbReference type="Rhea" id="RHEA-COMP:19088"/>
        <dbReference type="Rhea" id="RHEA-COMP:19090"/>
        <dbReference type="ChEBI" id="CHEBI:15378"/>
        <dbReference type="ChEBI" id="CHEBI:57856"/>
        <dbReference type="ChEBI" id="CHEBI:59789"/>
        <dbReference type="ChEBI" id="CHEBI:167623"/>
        <dbReference type="ChEBI" id="CHEBI:172880"/>
    </reaction>
    <physiologicalReaction direction="left-to-right" evidence="14">
        <dbReference type="Rhea" id="RHEA:78508"/>
    </physiologicalReaction>
</comment>
<evidence type="ECO:0000256" key="20">
    <source>
        <dbReference type="ARBA" id="ARBA00064494"/>
    </source>
</evidence>
<proteinExistence type="inferred from homology"/>
<evidence type="ECO:0000256" key="17">
    <source>
        <dbReference type="ARBA" id="ARBA00049075"/>
    </source>
</evidence>
<evidence type="ECO:0000256" key="16">
    <source>
        <dbReference type="ARBA" id="ARBA00048763"/>
    </source>
</evidence>
<feature type="compositionally biased region" description="Basic and acidic residues" evidence="23">
    <location>
        <begin position="367"/>
        <end position="378"/>
    </location>
</feature>
<comment type="subcellular location">
    <subcellularLocation>
        <location evidence="2">Cytoplasm</location>
    </subcellularLocation>
    <subcellularLocation>
        <location evidence="1">Nucleus</location>
        <location evidence="1">Cajal body</location>
    </subcellularLocation>
    <subcellularLocation>
        <location evidence="3">Nucleus</location>
        <location evidence="3">Nucleolus</location>
    </subcellularLocation>
</comment>
<sequence>MCAEHWRHLADAKMFLDCEGTDNCVDCICTQAFINDVDLCQKGLTCQHPDNDLGDKHDINSDTNDSCHGNDSPSYEVDEQCTKEIELMKAMGLPISFYPEENRQKDSIPIPVAPEEVIMTTAQQRMDEGWLIEENECERVANTDHLDLEDEAGDENCHTLKSQIDRLIRDTMVSVRELDISSDEIHHQLDDQIHLISNMHGYAAKPSDELRQDNGPGLVLESGSSDEQLDKVIENENIQHQIQALWEEHYQETMWYYNNLFCNENQVYDITENIDTSNNFMGESNDIDGSRTIQFIMQQSCHGEMADGSFNPGQDINMDDEPVICDLSDTGVNELSADLDASEIMDSISCQSVSCDDLSDSDPQDGGTKRTRNEKAADESVVSSGLADNEVGHSGSHDNDRRTLLTRGQGHGDDGEPPDDRPIKIPRSHELDLSDENTEGNKVSNQEEEETPEATLNSLNLKLGRGQGKRYRNRPMVSKIMINHRKRSDKRRTQKAEGTSSEEDVSVFTSSKTLTKVKDFLLHNDKAESDNAGFEVGEGSRVSSVLPHCMDTHLLDENIQKTEQHASGAEDKQVDTYSKHLSANSYNTSAVDRSPHEDSPNENTNITHEDKAFNLASRSKHVTLKLSAECPMGHSLDQGTDDIFEHSDIRELEQFGIDKDKTEGLENGQHVVPSNLYENTNPEVISSKSSKSKKKKKKRSRKVRMPREIQEDPELLKYWAQRYRLFSKFDNGIKLDNESWFSVTPEKIAEHIAERCQCDVIVDAFCGVGGNSIQFAFTCEHVIAVDIDPRKIEMAQHNAELYKVADRIDFIIGDFLKLAPYLKADAVFLSPPWGGPNYLSAEVFDVEHMDTLNGFEIFEKAKMISDNIAYFVPKNASVEQLTSLAGPGNSVEVEQNLLNKKLKTLTAYYGNLIDYDTEPY</sequence>
<evidence type="ECO:0000256" key="7">
    <source>
        <dbReference type="ARBA" id="ARBA00022603"/>
    </source>
</evidence>
<gene>
    <name evidence="24" type="ORF">LSH36_13g20020</name>
</gene>
<evidence type="ECO:0000256" key="14">
    <source>
        <dbReference type="ARBA" id="ARBA00047418"/>
    </source>
</evidence>
<accession>A0AAD9NG20</accession>
<evidence type="ECO:0000256" key="13">
    <source>
        <dbReference type="ARBA" id="ARBA00025783"/>
    </source>
</evidence>
<dbReference type="InterPro" id="IPR029063">
    <property type="entry name" value="SAM-dependent_MTases_sf"/>
</dbReference>
<evidence type="ECO:0000256" key="6">
    <source>
        <dbReference type="ARBA" id="ARBA00022553"/>
    </source>
</evidence>
<keyword evidence="11" id="KW-0804">Transcription</keyword>
<dbReference type="PANTHER" id="PTHR14741">
    <property type="entry name" value="S-ADENOSYLMETHIONINE-DEPENDENT METHYLTRANSFERASE RELATED"/>
    <property type="match status" value="1"/>
</dbReference>
<comment type="catalytic activity">
    <reaction evidence="17">
        <text>a 5'-end (N(7)-methyl 5'-triphosphoguanosine)-ribonucleoside in snRNA + S-adenosyl-L-methionine = a 5'-end (N(2),N(7)-dimethyl 5'-triphosphoguanosine)-ribonucleoside in snRNA + S-adenosyl-L-homocysteine + H(+)</text>
        <dbReference type="Rhea" id="RHEA:78471"/>
        <dbReference type="Rhea" id="RHEA-COMP:19085"/>
        <dbReference type="Rhea" id="RHEA-COMP:19087"/>
        <dbReference type="ChEBI" id="CHEBI:15378"/>
        <dbReference type="ChEBI" id="CHEBI:57856"/>
        <dbReference type="ChEBI" id="CHEBI:59789"/>
        <dbReference type="ChEBI" id="CHEBI:156461"/>
        <dbReference type="ChEBI" id="CHEBI:172880"/>
    </reaction>
    <physiologicalReaction direction="left-to-right" evidence="17">
        <dbReference type="Rhea" id="RHEA:78472"/>
    </physiologicalReaction>
</comment>
<comment type="catalytic activity">
    <reaction evidence="15">
        <text>a 5'-end (N(7)-methyl 5'-triphosphoguanosine)-ribonucleoside in snoRNA + S-adenosyl-L-methionine = a 5'-end (N(2),N(7)-dimethyl 5'-triphosphoguanosine)-ribonucleoside in snoRNA + S-adenosyl-L-homocysteine + H(+)</text>
        <dbReference type="Rhea" id="RHEA:78475"/>
        <dbReference type="Rhea" id="RHEA-COMP:19086"/>
        <dbReference type="Rhea" id="RHEA-COMP:19088"/>
        <dbReference type="ChEBI" id="CHEBI:15378"/>
        <dbReference type="ChEBI" id="CHEBI:57856"/>
        <dbReference type="ChEBI" id="CHEBI:59789"/>
        <dbReference type="ChEBI" id="CHEBI:156461"/>
        <dbReference type="ChEBI" id="CHEBI:172880"/>
    </reaction>
    <physiologicalReaction direction="left-to-right" evidence="15">
        <dbReference type="Rhea" id="RHEA:78476"/>
    </physiologicalReaction>
</comment>
<organism evidence="24 25">
    <name type="scientific">Paralvinella palmiformis</name>
    <dbReference type="NCBI Taxonomy" id="53620"/>
    <lineage>
        <taxon>Eukaryota</taxon>
        <taxon>Metazoa</taxon>
        <taxon>Spiralia</taxon>
        <taxon>Lophotrochozoa</taxon>
        <taxon>Annelida</taxon>
        <taxon>Polychaeta</taxon>
        <taxon>Sedentaria</taxon>
        <taxon>Canalipalpata</taxon>
        <taxon>Terebellida</taxon>
        <taxon>Terebelliformia</taxon>
        <taxon>Alvinellidae</taxon>
        <taxon>Paralvinella</taxon>
    </lineage>
</organism>
<keyword evidence="5" id="KW-0963">Cytoplasm</keyword>
<dbReference type="GO" id="GO:0015030">
    <property type="term" value="C:Cajal body"/>
    <property type="evidence" value="ECO:0007669"/>
    <property type="project" value="UniProtKB-SubCell"/>
</dbReference>
<evidence type="ECO:0000256" key="12">
    <source>
        <dbReference type="ARBA" id="ARBA00023242"/>
    </source>
</evidence>
<feature type="region of interest" description="Disordered" evidence="23">
    <location>
        <begin position="657"/>
        <end position="706"/>
    </location>
</feature>
<evidence type="ECO:0000313" key="25">
    <source>
        <dbReference type="Proteomes" id="UP001208570"/>
    </source>
</evidence>
<feature type="compositionally biased region" description="Basic and acidic residues" evidence="23">
    <location>
        <begin position="410"/>
        <end position="432"/>
    </location>
</feature>